<feature type="region of interest" description="Disordered" evidence="1">
    <location>
        <begin position="1"/>
        <end position="21"/>
    </location>
</feature>
<name>A0A821LGL4_9NEOP</name>
<dbReference type="EMBL" id="CAJOBZ010000001">
    <property type="protein sequence ID" value="CAF4750662.1"/>
    <property type="molecule type" value="Genomic_DNA"/>
</dbReference>
<gene>
    <name evidence="2" type="ORF">PMACD_LOCUS659</name>
</gene>
<evidence type="ECO:0000313" key="2">
    <source>
        <dbReference type="EMBL" id="CAF4750662.1"/>
    </source>
</evidence>
<reference evidence="2" key="1">
    <citation type="submission" date="2021-02" db="EMBL/GenBank/DDBJ databases">
        <authorList>
            <person name="Steward A R."/>
        </authorList>
    </citation>
    <scope>NUCLEOTIDE SEQUENCE</scope>
</reference>
<comment type="caution">
    <text evidence="2">The sequence shown here is derived from an EMBL/GenBank/DDBJ whole genome shotgun (WGS) entry which is preliminary data.</text>
</comment>
<evidence type="ECO:0000256" key="1">
    <source>
        <dbReference type="SAM" id="MobiDB-lite"/>
    </source>
</evidence>
<evidence type="ECO:0000313" key="3">
    <source>
        <dbReference type="Proteomes" id="UP000663880"/>
    </source>
</evidence>
<dbReference type="Proteomes" id="UP000663880">
    <property type="component" value="Unassembled WGS sequence"/>
</dbReference>
<protein>
    <submittedName>
        <fullName evidence="2">Uncharacterized protein</fullName>
    </submittedName>
</protein>
<organism evidence="2 3">
    <name type="scientific">Pieris macdunnoughi</name>
    <dbReference type="NCBI Taxonomy" id="345717"/>
    <lineage>
        <taxon>Eukaryota</taxon>
        <taxon>Metazoa</taxon>
        <taxon>Ecdysozoa</taxon>
        <taxon>Arthropoda</taxon>
        <taxon>Hexapoda</taxon>
        <taxon>Insecta</taxon>
        <taxon>Pterygota</taxon>
        <taxon>Neoptera</taxon>
        <taxon>Endopterygota</taxon>
        <taxon>Lepidoptera</taxon>
        <taxon>Glossata</taxon>
        <taxon>Ditrysia</taxon>
        <taxon>Papilionoidea</taxon>
        <taxon>Pieridae</taxon>
        <taxon>Pierinae</taxon>
        <taxon>Pieris</taxon>
    </lineage>
</organism>
<feature type="compositionally biased region" description="Polar residues" evidence="1">
    <location>
        <begin position="1"/>
        <end position="12"/>
    </location>
</feature>
<accession>A0A821LGL4</accession>
<dbReference type="AlphaFoldDB" id="A0A821LGL4"/>
<keyword evidence="3" id="KW-1185">Reference proteome</keyword>
<sequence>MNSVYGNNASENPHNHNHGARSTLARLDVFLDDRSESPRTYDVQPHGHRLYLPLPVRMSSVCEEPPPSWMSTSGVPRRTITTTCQRTYTVQPHGQRRLMTACLTIGPAGEHPTVQEYCARRPPQRRPAGPVPGRPQRITAHTLCWMNSVLEEVRFFVIKIIIGGELRSARYILKAFTTTQLDASRVSNKVNLFVSLAQLVSRR</sequence>
<proteinExistence type="predicted"/>